<dbReference type="AlphaFoldDB" id="A0A411WW00"/>
<dbReference type="GO" id="GO:0016787">
    <property type="term" value="F:hydrolase activity"/>
    <property type="evidence" value="ECO:0007669"/>
    <property type="project" value="UniProtKB-KW"/>
</dbReference>
<protein>
    <submittedName>
        <fullName evidence="2">Alpha/beta fold hydrolase</fullName>
    </submittedName>
</protein>
<dbReference type="Proteomes" id="UP000292307">
    <property type="component" value="Chromosome"/>
</dbReference>
<dbReference type="OrthoDB" id="8742871at2"/>
<keyword evidence="2" id="KW-0378">Hydrolase</keyword>
<dbReference type="SUPFAM" id="SSF53474">
    <property type="entry name" value="alpha/beta-Hydrolases"/>
    <property type="match status" value="1"/>
</dbReference>
<evidence type="ECO:0000313" key="4">
    <source>
        <dbReference type="Proteomes" id="UP000628442"/>
    </source>
</evidence>
<accession>A0A411WW00</accession>
<dbReference type="InterPro" id="IPR029058">
    <property type="entry name" value="AB_hydrolase_fold"/>
</dbReference>
<keyword evidence="3" id="KW-1185">Reference proteome</keyword>
<reference evidence="1" key="1">
    <citation type="journal article" date="2014" name="Int. J. Syst. Evol. Microbiol.">
        <title>Complete genome sequence of Corynebacterium casei LMG S-19264T (=DSM 44701T), isolated from a smear-ripened cheese.</title>
        <authorList>
            <consortium name="US DOE Joint Genome Institute (JGI-PGF)"/>
            <person name="Walter F."/>
            <person name="Albersmeier A."/>
            <person name="Kalinowski J."/>
            <person name="Ruckert C."/>
        </authorList>
    </citation>
    <scope>NUCLEOTIDE SEQUENCE</scope>
    <source>
        <strain evidence="1">KCTC 12343</strain>
    </source>
</reference>
<dbReference type="Gene3D" id="3.40.50.1820">
    <property type="entry name" value="alpha/beta hydrolase"/>
    <property type="match status" value="1"/>
</dbReference>
<name>A0A411WW00_9BURK</name>
<evidence type="ECO:0000313" key="1">
    <source>
        <dbReference type="EMBL" id="GGY60692.1"/>
    </source>
</evidence>
<proteinExistence type="predicted"/>
<dbReference type="EMBL" id="BMWV01000014">
    <property type="protein sequence ID" value="GGY60692.1"/>
    <property type="molecule type" value="Genomic_DNA"/>
</dbReference>
<organism evidence="1 4">
    <name type="scientific">Pseudoduganella albidiflava</name>
    <dbReference type="NCBI Taxonomy" id="321983"/>
    <lineage>
        <taxon>Bacteria</taxon>
        <taxon>Pseudomonadati</taxon>
        <taxon>Pseudomonadota</taxon>
        <taxon>Betaproteobacteria</taxon>
        <taxon>Burkholderiales</taxon>
        <taxon>Oxalobacteraceae</taxon>
        <taxon>Telluria group</taxon>
        <taxon>Pseudoduganella</taxon>
    </lineage>
</organism>
<sequence>MAAQAVALPGELHSWQGEAKLAAERPIDQPSRTLTVTTLISTWRNALLAAAAFAILGAPAHAARVIEEHPIAIDGQPGRYFRLHDTEAQEGAQVIVVVSGSGCAEFGSRLPYFFEKYPAPVDVYHLEKPHVGKGATGEPGTCSPAFEQADNLQRRVRDTLAFLEQQPVLARSAPRGIALVGFSEGGRVAPIVAGRSGKVGWLAVAGKGGMRQSDGFLVFADRGVAPYANPSSRALLEKQFAAIAADPSALDKSFFGHPYAYWSSHLFHDSLPDFARLDIPVVVAMGEKDESEPIESGRALKDFYKRHPDKPFRFIEYEGASHGLQRGDRRHVQDFVASLAGWIRNDPRAFDER</sequence>
<reference evidence="1" key="3">
    <citation type="submission" date="2022-12" db="EMBL/GenBank/DDBJ databases">
        <authorList>
            <person name="Sun Q."/>
            <person name="Kim S."/>
        </authorList>
    </citation>
    <scope>NUCLEOTIDE SEQUENCE</scope>
    <source>
        <strain evidence="1">KCTC 12343</strain>
    </source>
</reference>
<evidence type="ECO:0000313" key="3">
    <source>
        <dbReference type="Proteomes" id="UP000292307"/>
    </source>
</evidence>
<gene>
    <name evidence="2" type="ORF">EYF70_08740</name>
    <name evidence="1" type="ORF">GCM10007387_49120</name>
</gene>
<dbReference type="Proteomes" id="UP000628442">
    <property type="component" value="Unassembled WGS sequence"/>
</dbReference>
<dbReference type="EMBL" id="CP036401">
    <property type="protein sequence ID" value="QBI00924.1"/>
    <property type="molecule type" value="Genomic_DNA"/>
</dbReference>
<evidence type="ECO:0000313" key="2">
    <source>
        <dbReference type="EMBL" id="QBI00924.1"/>
    </source>
</evidence>
<reference evidence="2 3" key="2">
    <citation type="submission" date="2019-02" db="EMBL/GenBank/DDBJ databases">
        <title>Draft Genome Sequences of Six Type Strains of the Genus Massilia.</title>
        <authorList>
            <person name="Miess H."/>
            <person name="Frediansyhah A."/>
            <person name="Gross H."/>
        </authorList>
    </citation>
    <scope>NUCLEOTIDE SEQUENCE [LARGE SCALE GENOMIC DNA]</scope>
    <source>
        <strain evidence="2 3">DSM 17472</strain>
    </source>
</reference>